<dbReference type="EMBL" id="JYNU01000057">
    <property type="protein sequence ID" value="KMO69246.1"/>
    <property type="molecule type" value="Genomic_DNA"/>
</dbReference>
<keyword evidence="1" id="KW-0472">Membrane</keyword>
<evidence type="ECO:0000313" key="3">
    <source>
        <dbReference type="Proteomes" id="UP000036313"/>
    </source>
</evidence>
<protein>
    <submittedName>
        <fullName evidence="2">Uncharacterized protein</fullName>
    </submittedName>
</protein>
<proteinExistence type="predicted"/>
<dbReference type="AlphaFoldDB" id="A0A0J6Y8D4"/>
<sequence length="311" mass="34347">MAARRDSGGGGIAGVFGVLVVIGFIAKYIWFIVGALAVAAVVTGVYYASRAALRRADEQRRLAERREQELWMRAERQRRWTMLDDSRAIYGADGDGPTRAVLESPPESGPVARLARTAGELATLKRKKPRAWQFAVFGSVLQQRTAELAPRLRDSRSGFTTGDGMHVSSGPPLANVLLGLIDQMLSTSRQLADFLDTCVAIPDEDDPDAVEHTAHRLMHYQVRLLELSERCRALSAPSAYTDVIASCARILDTPIRGFQEFVDEYIEVVDALPRLLEHVTGRLEVPAIVLDLAIDDTLFDTTTTRLQAMQR</sequence>
<accession>A0A0J6Y8D4</accession>
<comment type="caution">
    <text evidence="2">The sequence shown here is derived from an EMBL/GenBank/DDBJ whole genome shotgun (WGS) entry which is preliminary data.</text>
</comment>
<evidence type="ECO:0000313" key="2">
    <source>
        <dbReference type="EMBL" id="KMO69246.1"/>
    </source>
</evidence>
<keyword evidence="1" id="KW-1133">Transmembrane helix</keyword>
<reference evidence="2 3" key="1">
    <citation type="journal article" date="2015" name="Genome Biol. Evol.">
        <title>Characterization of Three Mycobacterium spp. with Potential Use in Bioremediation by Genome Sequencing and Comparative Genomics.</title>
        <authorList>
            <person name="Das S."/>
            <person name="Pettersson B.M."/>
            <person name="Behra P.R."/>
            <person name="Ramesh M."/>
            <person name="Dasgupta S."/>
            <person name="Bhattacharya A."/>
            <person name="Kirsebom L.A."/>
        </authorList>
    </citation>
    <scope>NUCLEOTIDE SEQUENCE [LARGE SCALE GENOMIC DNA]</scope>
    <source>
        <strain evidence="2 3">DSM 44075</strain>
    </source>
</reference>
<organism evidence="2 3">
    <name type="scientific">Mycolicibacterium obuense</name>
    <dbReference type="NCBI Taxonomy" id="1807"/>
    <lineage>
        <taxon>Bacteria</taxon>
        <taxon>Bacillati</taxon>
        <taxon>Actinomycetota</taxon>
        <taxon>Actinomycetes</taxon>
        <taxon>Mycobacteriales</taxon>
        <taxon>Mycobacteriaceae</taxon>
        <taxon>Mycolicibacterium</taxon>
    </lineage>
</organism>
<name>A0A0J6Y8D4_9MYCO</name>
<dbReference type="Proteomes" id="UP000036313">
    <property type="component" value="Unassembled WGS sequence"/>
</dbReference>
<gene>
    <name evidence="2" type="ORF">MOBUDSM44075_04671</name>
</gene>
<feature type="transmembrane region" description="Helical" evidence="1">
    <location>
        <begin position="7"/>
        <end position="26"/>
    </location>
</feature>
<feature type="transmembrane region" description="Helical" evidence="1">
    <location>
        <begin position="32"/>
        <end position="53"/>
    </location>
</feature>
<dbReference type="RefSeq" id="WP_048424812.1">
    <property type="nucleotide sequence ID" value="NZ_JYNU01000057.1"/>
</dbReference>
<keyword evidence="1" id="KW-0812">Transmembrane</keyword>
<evidence type="ECO:0000256" key="1">
    <source>
        <dbReference type="SAM" id="Phobius"/>
    </source>
</evidence>
<dbReference type="PATRIC" id="fig|1807.14.peg.4702"/>